<reference evidence="2" key="1">
    <citation type="submission" date="2018-05" db="EMBL/GenBank/DDBJ databases">
        <authorList>
            <person name="Lanie J.A."/>
            <person name="Ng W.-L."/>
            <person name="Kazmierczak K.M."/>
            <person name="Andrzejewski T.M."/>
            <person name="Davidsen T.M."/>
            <person name="Wayne K.J."/>
            <person name="Tettelin H."/>
            <person name="Glass J.I."/>
            <person name="Rusch D."/>
            <person name="Podicherti R."/>
            <person name="Tsui H.-C.T."/>
            <person name="Winkler M.E."/>
        </authorList>
    </citation>
    <scope>NUCLEOTIDE SEQUENCE</scope>
</reference>
<accession>A0A382UTM0</accession>
<evidence type="ECO:0000259" key="1">
    <source>
        <dbReference type="Pfam" id="PF04321"/>
    </source>
</evidence>
<evidence type="ECO:0000313" key="2">
    <source>
        <dbReference type="EMBL" id="SVD37477.1"/>
    </source>
</evidence>
<dbReference type="EMBL" id="UINC01146633">
    <property type="protein sequence ID" value="SVD37477.1"/>
    <property type="molecule type" value="Genomic_DNA"/>
</dbReference>
<dbReference type="AlphaFoldDB" id="A0A382UTM0"/>
<proteinExistence type="predicted"/>
<dbReference type="PANTHER" id="PTHR10491">
    <property type="entry name" value="DTDP-4-DEHYDRORHAMNOSE REDUCTASE"/>
    <property type="match status" value="1"/>
</dbReference>
<name>A0A382UTM0_9ZZZZ</name>
<dbReference type="Gene3D" id="3.40.50.720">
    <property type="entry name" value="NAD(P)-binding Rossmann-like Domain"/>
    <property type="match status" value="1"/>
</dbReference>
<dbReference type="Gene3D" id="3.90.25.10">
    <property type="entry name" value="UDP-galactose 4-epimerase, domain 1"/>
    <property type="match status" value="1"/>
</dbReference>
<feature type="non-terminal residue" evidence="2">
    <location>
        <position position="1"/>
    </location>
</feature>
<dbReference type="InterPro" id="IPR029903">
    <property type="entry name" value="RmlD-like-bd"/>
</dbReference>
<protein>
    <recommendedName>
        <fullName evidence="1">RmlD-like substrate binding domain-containing protein</fullName>
    </recommendedName>
</protein>
<dbReference type="InterPro" id="IPR005913">
    <property type="entry name" value="dTDP_dehydrorham_reduct"/>
</dbReference>
<organism evidence="2">
    <name type="scientific">marine metagenome</name>
    <dbReference type="NCBI Taxonomy" id="408172"/>
    <lineage>
        <taxon>unclassified sequences</taxon>
        <taxon>metagenomes</taxon>
        <taxon>ecological metagenomes</taxon>
    </lineage>
</organism>
<dbReference type="InterPro" id="IPR036291">
    <property type="entry name" value="NAD(P)-bd_dom_sf"/>
</dbReference>
<sequence>RIFQSLCSKNTFNLIGTFYKHKEQPEFIYLDVTSKELIELFLVKYNPSLIFWIAGSKNLNKCENDWEYAYQTNTQPIKDYYEIKRRLNLESRLVFFSTDYVFDGLHGNYKDTDLGNPKTNYGISNKLAEDTILHNSAPDLILRTSAAMGSGGQFFDWLTKCLVKDVKVKMFNDIYFSPTPIRLLSEASEYLIKDWVSGIVHICGGPRLSRFEFAENLLRINKKFSATIVPDSALSNNSLFQHDLSLIQSNICKKFQTKDFENYILEELPS</sequence>
<gene>
    <name evidence="2" type="ORF">METZ01_LOCUS390331</name>
</gene>
<dbReference type="SUPFAM" id="SSF51735">
    <property type="entry name" value="NAD(P)-binding Rossmann-fold domains"/>
    <property type="match status" value="1"/>
</dbReference>
<dbReference type="PANTHER" id="PTHR10491:SF4">
    <property type="entry name" value="METHIONINE ADENOSYLTRANSFERASE 2 SUBUNIT BETA"/>
    <property type="match status" value="1"/>
</dbReference>
<dbReference type="Pfam" id="PF04321">
    <property type="entry name" value="RmlD_sub_bind"/>
    <property type="match status" value="1"/>
</dbReference>
<feature type="domain" description="RmlD-like substrate binding" evidence="1">
    <location>
        <begin position="29"/>
        <end position="230"/>
    </location>
</feature>